<dbReference type="SUPFAM" id="SSF52833">
    <property type="entry name" value="Thioredoxin-like"/>
    <property type="match status" value="1"/>
</dbReference>
<dbReference type="Gene3D" id="3.40.30.10">
    <property type="entry name" value="Glutaredoxin"/>
    <property type="match status" value="1"/>
</dbReference>
<feature type="compositionally biased region" description="Basic residues" evidence="4">
    <location>
        <begin position="8"/>
        <end position="17"/>
    </location>
</feature>
<feature type="disulfide bond" description="Redox-active" evidence="3">
    <location>
        <begin position="94"/>
        <end position="98"/>
    </location>
</feature>
<accession>A0A3L9XWI6</accession>
<keyword evidence="6" id="KW-1185">Reference proteome</keyword>
<reference evidence="5 6" key="1">
    <citation type="submission" date="2018-10" db="EMBL/GenBank/DDBJ databases">
        <authorList>
            <person name="Jung H.S."/>
            <person name="Jeon C.O."/>
        </authorList>
    </citation>
    <scope>NUCLEOTIDE SEQUENCE [LARGE SCALE GENOMIC DNA]</scope>
    <source>
        <strain evidence="5 6">MA-7-27</strain>
    </source>
</reference>
<dbReference type="OrthoDB" id="9790194at2"/>
<protein>
    <submittedName>
        <fullName evidence="5">SCO family protein</fullName>
    </submittedName>
</protein>
<keyword evidence="2" id="KW-0479">Metal-binding</keyword>
<dbReference type="Pfam" id="PF02630">
    <property type="entry name" value="SCO1-SenC"/>
    <property type="match status" value="1"/>
</dbReference>
<dbReference type="AlphaFoldDB" id="A0A3L9XWI6"/>
<feature type="binding site" evidence="2">
    <location>
        <position position="98"/>
    </location>
    <ligand>
        <name>Cu cation</name>
        <dbReference type="ChEBI" id="CHEBI:23378"/>
    </ligand>
</feature>
<comment type="similarity">
    <text evidence="1">Belongs to the SCO1/2 family.</text>
</comment>
<dbReference type="EMBL" id="RCNT01000010">
    <property type="protein sequence ID" value="RMA40869.1"/>
    <property type="molecule type" value="Genomic_DNA"/>
</dbReference>
<dbReference type="InterPro" id="IPR036249">
    <property type="entry name" value="Thioredoxin-like_sf"/>
</dbReference>
<evidence type="ECO:0000256" key="3">
    <source>
        <dbReference type="PIRSR" id="PIRSR603782-2"/>
    </source>
</evidence>
<evidence type="ECO:0000313" key="6">
    <source>
        <dbReference type="Proteomes" id="UP000281343"/>
    </source>
</evidence>
<dbReference type="CDD" id="cd02968">
    <property type="entry name" value="SCO"/>
    <property type="match status" value="1"/>
</dbReference>
<gene>
    <name evidence="5" type="ORF">D9R08_17035</name>
</gene>
<dbReference type="InterPro" id="IPR003782">
    <property type="entry name" value="SCO1/SenC"/>
</dbReference>
<feature type="binding site" evidence="2">
    <location>
        <position position="94"/>
    </location>
    <ligand>
        <name>Cu cation</name>
        <dbReference type="ChEBI" id="CHEBI:23378"/>
    </ligand>
</feature>
<evidence type="ECO:0000256" key="1">
    <source>
        <dbReference type="ARBA" id="ARBA00010996"/>
    </source>
</evidence>
<keyword evidence="2" id="KW-0186">Copper</keyword>
<proteinExistence type="inferred from homology"/>
<dbReference type="PANTHER" id="PTHR12151">
    <property type="entry name" value="ELECTRON TRANSPORT PROTIN SCO1/SENC FAMILY MEMBER"/>
    <property type="match status" value="1"/>
</dbReference>
<evidence type="ECO:0000256" key="2">
    <source>
        <dbReference type="PIRSR" id="PIRSR603782-1"/>
    </source>
</evidence>
<evidence type="ECO:0000256" key="4">
    <source>
        <dbReference type="SAM" id="MobiDB-lite"/>
    </source>
</evidence>
<dbReference type="Proteomes" id="UP000281343">
    <property type="component" value="Unassembled WGS sequence"/>
</dbReference>
<keyword evidence="3" id="KW-1015">Disulfide bond</keyword>
<sequence>MVPARSARVARNRRRGILRSGAGPRRGDPRRAVPVIRLLAACLIGLAGAAQAEGDALPFALGGDFSLTDQSGMARTQADPEGQPQLLFFGYANCQEICSATLPLMADVADILAGRDLDLRLVMITVDPTRDTVADIGPPLARIHPGFIGLTGTEADLQIAYDAFGVDREELFVDPEYGPVFAHGSMLYLLDGSGAVQTLLPPILPAEQIARIVQGYIGPAG</sequence>
<dbReference type="PANTHER" id="PTHR12151:SF25">
    <property type="entry name" value="LINALOOL DEHYDRATASE_ISOMERASE DOMAIN-CONTAINING PROTEIN"/>
    <property type="match status" value="1"/>
</dbReference>
<feature type="binding site" evidence="2">
    <location>
        <position position="183"/>
    </location>
    <ligand>
        <name>Cu cation</name>
        <dbReference type="ChEBI" id="CHEBI:23378"/>
    </ligand>
</feature>
<evidence type="ECO:0000313" key="5">
    <source>
        <dbReference type="EMBL" id="RMA40869.1"/>
    </source>
</evidence>
<feature type="region of interest" description="Disordered" evidence="4">
    <location>
        <begin position="1"/>
        <end position="28"/>
    </location>
</feature>
<organism evidence="5 6">
    <name type="scientific">Rhodophyticola porphyridii</name>
    <dbReference type="NCBI Taxonomy" id="1852017"/>
    <lineage>
        <taxon>Bacteria</taxon>
        <taxon>Pseudomonadati</taxon>
        <taxon>Pseudomonadota</taxon>
        <taxon>Alphaproteobacteria</taxon>
        <taxon>Rhodobacterales</taxon>
        <taxon>Roseobacteraceae</taxon>
        <taxon>Rhodophyticola</taxon>
    </lineage>
</organism>
<dbReference type="GO" id="GO:0046872">
    <property type="term" value="F:metal ion binding"/>
    <property type="evidence" value="ECO:0007669"/>
    <property type="project" value="UniProtKB-KW"/>
</dbReference>
<name>A0A3L9XWI6_9RHOB</name>
<comment type="caution">
    <text evidence="5">The sequence shown here is derived from an EMBL/GenBank/DDBJ whole genome shotgun (WGS) entry which is preliminary data.</text>
</comment>